<proteinExistence type="predicted"/>
<keyword evidence="1 4" id="KW-0808">Transferase</keyword>
<evidence type="ECO:0000259" key="3">
    <source>
        <dbReference type="Pfam" id="PF13439"/>
    </source>
</evidence>
<dbReference type="Pfam" id="PF13439">
    <property type="entry name" value="Glyco_transf_4"/>
    <property type="match status" value="1"/>
</dbReference>
<evidence type="ECO:0000259" key="2">
    <source>
        <dbReference type="Pfam" id="PF00534"/>
    </source>
</evidence>
<name>A0A5R8XYK3_9BACT</name>
<feature type="domain" description="Glycosyltransferase subfamily 4-like N-terminal" evidence="3">
    <location>
        <begin position="15"/>
        <end position="178"/>
    </location>
</feature>
<dbReference type="PANTHER" id="PTHR46401:SF2">
    <property type="entry name" value="GLYCOSYLTRANSFERASE WBBK-RELATED"/>
    <property type="match status" value="1"/>
</dbReference>
<evidence type="ECO:0000256" key="1">
    <source>
        <dbReference type="ARBA" id="ARBA00022679"/>
    </source>
</evidence>
<dbReference type="GO" id="GO:0016757">
    <property type="term" value="F:glycosyltransferase activity"/>
    <property type="evidence" value="ECO:0007669"/>
    <property type="project" value="InterPro"/>
</dbReference>
<dbReference type="PANTHER" id="PTHR46401">
    <property type="entry name" value="GLYCOSYLTRANSFERASE WBBK-RELATED"/>
    <property type="match status" value="1"/>
</dbReference>
<gene>
    <name evidence="4" type="ORF">FDK22_11260</name>
</gene>
<protein>
    <submittedName>
        <fullName evidence="4">Glycosyltransferase</fullName>
    </submittedName>
</protein>
<dbReference type="SUPFAM" id="SSF53756">
    <property type="entry name" value="UDP-Glycosyltransferase/glycogen phosphorylase"/>
    <property type="match status" value="1"/>
</dbReference>
<dbReference type="Proteomes" id="UP000308901">
    <property type="component" value="Unassembled WGS sequence"/>
</dbReference>
<dbReference type="EMBL" id="VANU01000005">
    <property type="protein sequence ID" value="TLP36821.1"/>
    <property type="molecule type" value="Genomic_DNA"/>
</dbReference>
<dbReference type="Gene3D" id="3.40.50.2000">
    <property type="entry name" value="Glycogen Phosphorylase B"/>
    <property type="match status" value="2"/>
</dbReference>
<dbReference type="OrthoDB" id="1522162at2"/>
<keyword evidence="5" id="KW-1185">Reference proteome</keyword>
<dbReference type="AlphaFoldDB" id="A0A5R8XYK3"/>
<dbReference type="RefSeq" id="WP_138153076.1">
    <property type="nucleotide sequence ID" value="NZ_VANU01000005.1"/>
</dbReference>
<evidence type="ECO:0000313" key="5">
    <source>
        <dbReference type="Proteomes" id="UP000308901"/>
    </source>
</evidence>
<dbReference type="InterPro" id="IPR028098">
    <property type="entry name" value="Glyco_trans_4-like_N"/>
</dbReference>
<accession>A0A5R8XYK3</accession>
<comment type="caution">
    <text evidence="4">The sequence shown here is derived from an EMBL/GenBank/DDBJ whole genome shotgun (WGS) entry which is preliminary data.</text>
</comment>
<dbReference type="Pfam" id="PF00534">
    <property type="entry name" value="Glycos_transf_1"/>
    <property type="match status" value="1"/>
</dbReference>
<evidence type="ECO:0000313" key="4">
    <source>
        <dbReference type="EMBL" id="TLP36821.1"/>
    </source>
</evidence>
<feature type="domain" description="Glycosyl transferase family 1" evidence="2">
    <location>
        <begin position="188"/>
        <end position="339"/>
    </location>
</feature>
<organism evidence="4 5">
    <name type="scientific">Arcobacter arenosus</name>
    <dbReference type="NCBI Taxonomy" id="2576037"/>
    <lineage>
        <taxon>Bacteria</taxon>
        <taxon>Pseudomonadati</taxon>
        <taxon>Campylobacterota</taxon>
        <taxon>Epsilonproteobacteria</taxon>
        <taxon>Campylobacterales</taxon>
        <taxon>Arcobacteraceae</taxon>
        <taxon>Arcobacter</taxon>
    </lineage>
</organism>
<sequence length="371" mass="43058">MKILMIIPSLSKKWGGTTSSLKNFYYGLNKINNVKCSVLATYTQKEYPEIDENILNDSNFKLFEAKKEGWRYSKELNSFLNKNLENFDLVWIHTIWTSIDFFVSKYSKKFKKPYTITPHGMLDPIAFQRKGLKKKIYWSLIEKNIFYNCSAIHAITNKEYSDINKLSKQNKFVIPNGLQNEEFLNKNYTSLNSIAFIGRFHEIKALDLLLKSLVNIKNLNLIIAGAGEKDYEEYIYNLVKELKLESRVIFKGFANAKIKKEIFEKSLFLVLPSHTEGLSMVGLEAIMNSTPVLTTEKCNFNEVQEYNAGMVMKNNHPETISKYINMMLDSDLKKMSKNAHNLALERFSIDSVSKKIYKEFEKIINETSKPK</sequence>
<reference evidence="4 5" key="1">
    <citation type="submission" date="2019-05" db="EMBL/GenBank/DDBJ databases">
        <title>Arcobacter sp. nov., isolated from sea sediment.</title>
        <authorList>
            <person name="Kim W."/>
        </authorList>
    </citation>
    <scope>NUCLEOTIDE SEQUENCE [LARGE SCALE GENOMIC DNA]</scope>
    <source>
        <strain evidence="4 5">CAU 1517</strain>
    </source>
</reference>
<dbReference type="InterPro" id="IPR001296">
    <property type="entry name" value="Glyco_trans_1"/>
</dbReference>